<keyword evidence="1" id="KW-0233">DNA recombination</keyword>
<evidence type="ECO:0000313" key="3">
    <source>
        <dbReference type="EMBL" id="PNE38980.1"/>
    </source>
</evidence>
<dbReference type="EMBL" id="LJSN01000003">
    <property type="protein sequence ID" value="PNE38980.1"/>
    <property type="molecule type" value="Genomic_DNA"/>
</dbReference>
<dbReference type="GO" id="GO:0006310">
    <property type="term" value="P:DNA recombination"/>
    <property type="evidence" value="ECO:0007669"/>
    <property type="project" value="UniProtKB-KW"/>
</dbReference>
<comment type="caution">
    <text evidence="3">The sequence shown here is derived from an EMBL/GenBank/DDBJ whole genome shotgun (WGS) entry which is preliminary data.</text>
</comment>
<dbReference type="PROSITE" id="PS51898">
    <property type="entry name" value="TYR_RECOMBINASE"/>
    <property type="match status" value="1"/>
</dbReference>
<accession>A0A2N8PD94</accession>
<dbReference type="InterPro" id="IPR002104">
    <property type="entry name" value="Integrase_catalytic"/>
</dbReference>
<evidence type="ECO:0000313" key="4">
    <source>
        <dbReference type="Proteomes" id="UP000236047"/>
    </source>
</evidence>
<dbReference type="Pfam" id="PF00589">
    <property type="entry name" value="Phage_integrase"/>
    <property type="match status" value="1"/>
</dbReference>
<organism evidence="3 4">
    <name type="scientific">Streptomyces noursei</name>
    <name type="common">Streptomyces albulus</name>
    <dbReference type="NCBI Taxonomy" id="1971"/>
    <lineage>
        <taxon>Bacteria</taxon>
        <taxon>Bacillati</taxon>
        <taxon>Actinomycetota</taxon>
        <taxon>Actinomycetes</taxon>
        <taxon>Kitasatosporales</taxon>
        <taxon>Streptomycetaceae</taxon>
        <taxon>Streptomyces</taxon>
    </lineage>
</organism>
<dbReference type="AlphaFoldDB" id="A0A2N8PD94"/>
<dbReference type="Gene3D" id="1.10.443.10">
    <property type="entry name" value="Intergrase catalytic core"/>
    <property type="match status" value="1"/>
</dbReference>
<evidence type="ECO:0000259" key="2">
    <source>
        <dbReference type="PROSITE" id="PS51898"/>
    </source>
</evidence>
<dbReference type="Proteomes" id="UP000236047">
    <property type="component" value="Unassembled WGS sequence"/>
</dbReference>
<proteinExistence type="predicted"/>
<dbReference type="SUPFAM" id="SSF56349">
    <property type="entry name" value="DNA breaking-rejoining enzymes"/>
    <property type="match status" value="1"/>
</dbReference>
<gene>
    <name evidence="3" type="ORF">AOB60_34225</name>
</gene>
<dbReference type="InterPro" id="IPR011010">
    <property type="entry name" value="DNA_brk_join_enz"/>
</dbReference>
<evidence type="ECO:0000256" key="1">
    <source>
        <dbReference type="ARBA" id="ARBA00023172"/>
    </source>
</evidence>
<feature type="domain" description="Tyr recombinase" evidence="2">
    <location>
        <begin position="1"/>
        <end position="101"/>
    </location>
</feature>
<dbReference type="InterPro" id="IPR013762">
    <property type="entry name" value="Integrase-like_cat_sf"/>
</dbReference>
<protein>
    <recommendedName>
        <fullName evidence="2">Tyr recombinase domain-containing protein</fullName>
    </recommendedName>
</protein>
<name>A0A2N8PD94_STRNR</name>
<dbReference type="GO" id="GO:0015074">
    <property type="term" value="P:DNA integration"/>
    <property type="evidence" value="ECO:0007669"/>
    <property type="project" value="InterPro"/>
</dbReference>
<sequence length="126" mass="13328">MQGVAEGIQVTLGYRVVVRIENGAGRAQRGFGAAPRVGRVRRLPHMVTHDLRHFYASALIAGGASVKQVQLVLGHASAVITLRIYAHLWPGEEDRTRSVMDAVLGGLRTGCGPGDAASKETAGQMA</sequence>
<keyword evidence="4" id="KW-1185">Reference proteome</keyword>
<reference evidence="4" key="1">
    <citation type="submission" date="2015-09" db="EMBL/GenBank/DDBJ databases">
        <authorList>
            <person name="Graham D.E."/>
            <person name="Mahan K.M."/>
            <person name="Klingeman D.M."/>
            <person name="Fida T."/>
            <person name="Giannone R.J."/>
            <person name="Hettich R.L."/>
            <person name="Parry R.J."/>
            <person name="Spain J.C."/>
        </authorList>
    </citation>
    <scope>NUCLEOTIDE SEQUENCE [LARGE SCALE GENOMIC DNA]</scope>
    <source>
        <strain evidence="4">JCM 4701</strain>
    </source>
</reference>
<dbReference type="GO" id="GO:0003677">
    <property type="term" value="F:DNA binding"/>
    <property type="evidence" value="ECO:0007669"/>
    <property type="project" value="InterPro"/>
</dbReference>